<sequence length="198" mass="22002">MGVFTILTVFVVVSSFSVLNVLANVALGKMVRESSSAAPFNSYLVVDGMNSAPYCYKSQTSGSQWIQIDLIWLHQVDYVRVFGKLSTNILNVKLTSPNNLTNIVCSNQTDQAGSINVVFQCSDSPEHSSKYVTIYQNSTSTDIMNICEVVVDGQWVLRSPLNFASDGEVVREVASAREQDMEIYEKRKGHEQLDEQQS</sequence>
<dbReference type="AlphaFoldDB" id="T1FEJ4"/>
<dbReference type="Gene3D" id="2.60.120.260">
    <property type="entry name" value="Galactose-binding domain-like"/>
    <property type="match status" value="1"/>
</dbReference>
<dbReference type="GeneID" id="20207243"/>
<keyword evidence="1" id="KW-0812">Transmembrane</keyword>
<dbReference type="RefSeq" id="XP_009026410.1">
    <property type="nucleotide sequence ID" value="XM_009028162.1"/>
</dbReference>
<dbReference type="EnsemblMetazoa" id="HelroT179320">
    <property type="protein sequence ID" value="HelroP179320"/>
    <property type="gene ID" value="HelroG179320"/>
</dbReference>
<keyword evidence="1" id="KW-0472">Membrane</keyword>
<dbReference type="EMBL" id="AMQM01006807">
    <property type="status" value="NOT_ANNOTATED_CDS"/>
    <property type="molecule type" value="Genomic_DNA"/>
</dbReference>
<dbReference type="HOGENOM" id="CLU_1379495_0_0_1"/>
<evidence type="ECO:0000313" key="3">
    <source>
        <dbReference type="EnsemblMetazoa" id="HelroP179320"/>
    </source>
</evidence>
<dbReference type="PANTHER" id="PTHR45713:SF6">
    <property type="entry name" value="F5_8 TYPE C DOMAIN-CONTAINING PROTEIN"/>
    <property type="match status" value="1"/>
</dbReference>
<name>T1FEJ4_HELRO</name>
<organism evidence="3 4">
    <name type="scientific">Helobdella robusta</name>
    <name type="common">Californian leech</name>
    <dbReference type="NCBI Taxonomy" id="6412"/>
    <lineage>
        <taxon>Eukaryota</taxon>
        <taxon>Metazoa</taxon>
        <taxon>Spiralia</taxon>
        <taxon>Lophotrochozoa</taxon>
        <taxon>Annelida</taxon>
        <taxon>Clitellata</taxon>
        <taxon>Hirudinea</taxon>
        <taxon>Rhynchobdellida</taxon>
        <taxon>Glossiphoniidae</taxon>
        <taxon>Helobdella</taxon>
    </lineage>
</organism>
<protein>
    <recommendedName>
        <fullName evidence="5">Fucolectin tachylectin-4 pentraxin-1 domain-containing protein</fullName>
    </recommendedName>
</protein>
<proteinExistence type="predicted"/>
<reference evidence="2 4" key="2">
    <citation type="journal article" date="2013" name="Nature">
        <title>Insights into bilaterian evolution from three spiralian genomes.</title>
        <authorList>
            <person name="Simakov O."/>
            <person name="Marletaz F."/>
            <person name="Cho S.J."/>
            <person name="Edsinger-Gonzales E."/>
            <person name="Havlak P."/>
            <person name="Hellsten U."/>
            <person name="Kuo D.H."/>
            <person name="Larsson T."/>
            <person name="Lv J."/>
            <person name="Arendt D."/>
            <person name="Savage R."/>
            <person name="Osoegawa K."/>
            <person name="de Jong P."/>
            <person name="Grimwood J."/>
            <person name="Chapman J.A."/>
            <person name="Shapiro H."/>
            <person name="Aerts A."/>
            <person name="Otillar R.P."/>
            <person name="Terry A.Y."/>
            <person name="Boore J.L."/>
            <person name="Grigoriev I.V."/>
            <person name="Lindberg D.R."/>
            <person name="Seaver E.C."/>
            <person name="Weisblat D.A."/>
            <person name="Putnam N.H."/>
            <person name="Rokhsar D.S."/>
        </authorList>
    </citation>
    <scope>NUCLEOTIDE SEQUENCE</scope>
</reference>
<evidence type="ECO:0008006" key="5">
    <source>
        <dbReference type="Google" id="ProtNLM"/>
    </source>
</evidence>
<dbReference type="InParanoid" id="T1FEJ4"/>
<evidence type="ECO:0000256" key="1">
    <source>
        <dbReference type="SAM" id="Phobius"/>
    </source>
</evidence>
<feature type="transmembrane region" description="Helical" evidence="1">
    <location>
        <begin position="6"/>
        <end position="27"/>
    </location>
</feature>
<reference evidence="4" key="1">
    <citation type="submission" date="2012-12" db="EMBL/GenBank/DDBJ databases">
        <authorList>
            <person name="Hellsten U."/>
            <person name="Grimwood J."/>
            <person name="Chapman J.A."/>
            <person name="Shapiro H."/>
            <person name="Aerts A."/>
            <person name="Otillar R.P."/>
            <person name="Terry A.Y."/>
            <person name="Boore J.L."/>
            <person name="Simakov O."/>
            <person name="Marletaz F."/>
            <person name="Cho S.-J."/>
            <person name="Edsinger-Gonzales E."/>
            <person name="Havlak P."/>
            <person name="Kuo D.-H."/>
            <person name="Larsson T."/>
            <person name="Lv J."/>
            <person name="Arendt D."/>
            <person name="Savage R."/>
            <person name="Osoegawa K."/>
            <person name="de Jong P."/>
            <person name="Lindberg D.R."/>
            <person name="Seaver E.C."/>
            <person name="Weisblat D.A."/>
            <person name="Putnam N.H."/>
            <person name="Grigoriev I.V."/>
            <person name="Rokhsar D.S."/>
        </authorList>
    </citation>
    <scope>NUCLEOTIDE SEQUENCE</scope>
</reference>
<dbReference type="InterPro" id="IPR008979">
    <property type="entry name" value="Galactose-bd-like_sf"/>
</dbReference>
<dbReference type="PANTHER" id="PTHR45713">
    <property type="entry name" value="FTP DOMAIN-CONTAINING PROTEIN"/>
    <property type="match status" value="1"/>
</dbReference>
<dbReference type="InterPro" id="IPR051941">
    <property type="entry name" value="BG_Antigen-Binding_Lectin"/>
</dbReference>
<evidence type="ECO:0000313" key="2">
    <source>
        <dbReference type="EMBL" id="ESN95544.1"/>
    </source>
</evidence>
<keyword evidence="4" id="KW-1185">Reference proteome</keyword>
<keyword evidence="1" id="KW-1133">Transmembrane helix</keyword>
<evidence type="ECO:0000313" key="4">
    <source>
        <dbReference type="Proteomes" id="UP000015101"/>
    </source>
</evidence>
<dbReference type="EMBL" id="KB097519">
    <property type="protein sequence ID" value="ESN95544.1"/>
    <property type="molecule type" value="Genomic_DNA"/>
</dbReference>
<gene>
    <name evidence="3" type="primary">20207243</name>
    <name evidence="2" type="ORF">HELRODRAFT_179320</name>
</gene>
<dbReference type="SUPFAM" id="SSF49785">
    <property type="entry name" value="Galactose-binding domain-like"/>
    <property type="match status" value="1"/>
</dbReference>
<dbReference type="CTD" id="20207243"/>
<dbReference type="KEGG" id="hro:HELRODRAFT_179320"/>
<dbReference type="Proteomes" id="UP000015101">
    <property type="component" value="Unassembled WGS sequence"/>
</dbReference>
<accession>T1FEJ4</accession>
<reference evidence="3" key="3">
    <citation type="submission" date="2015-06" db="UniProtKB">
        <authorList>
            <consortium name="EnsemblMetazoa"/>
        </authorList>
    </citation>
    <scope>IDENTIFICATION</scope>
</reference>